<reference evidence="3 4" key="1">
    <citation type="submission" date="2017-02" db="EMBL/GenBank/DDBJ databases">
        <authorList>
            <person name="Peterson S.W."/>
        </authorList>
    </citation>
    <scope>NUCLEOTIDE SEQUENCE [LARGE SCALE GENOMIC DNA]</scope>
    <source>
        <strain evidence="3 4">P15</strain>
    </source>
</reference>
<gene>
    <name evidence="3" type="ORF">SAMN06296058_1805</name>
</gene>
<evidence type="ECO:0000313" key="4">
    <source>
        <dbReference type="Proteomes" id="UP000190341"/>
    </source>
</evidence>
<feature type="signal peptide" evidence="2">
    <location>
        <begin position="1"/>
        <end position="21"/>
    </location>
</feature>
<keyword evidence="4" id="KW-1185">Reference proteome</keyword>
<organism evidence="3 4">
    <name type="scientific">Pseudoxanthomonas indica</name>
    <dbReference type="NCBI Taxonomy" id="428993"/>
    <lineage>
        <taxon>Bacteria</taxon>
        <taxon>Pseudomonadati</taxon>
        <taxon>Pseudomonadota</taxon>
        <taxon>Gammaproteobacteria</taxon>
        <taxon>Lysobacterales</taxon>
        <taxon>Lysobacteraceae</taxon>
        <taxon>Pseudoxanthomonas</taxon>
    </lineage>
</organism>
<protein>
    <submittedName>
        <fullName evidence="3">Uncharacterized protein</fullName>
    </submittedName>
</protein>
<evidence type="ECO:0000256" key="2">
    <source>
        <dbReference type="SAM" id="SignalP"/>
    </source>
</evidence>
<dbReference type="AlphaFoldDB" id="A0A1T5KL90"/>
<dbReference type="RefSeq" id="WP_079724067.1">
    <property type="nucleotide sequence ID" value="NZ_BMCL01000002.1"/>
</dbReference>
<feature type="region of interest" description="Disordered" evidence="1">
    <location>
        <begin position="35"/>
        <end position="59"/>
    </location>
</feature>
<feature type="chain" id="PRO_5012052524" evidence="2">
    <location>
        <begin position="22"/>
        <end position="162"/>
    </location>
</feature>
<name>A0A1T5KL90_9GAMM</name>
<dbReference type="OrthoDB" id="6008970at2"/>
<proteinExistence type="predicted"/>
<evidence type="ECO:0000313" key="3">
    <source>
        <dbReference type="EMBL" id="SKC64524.1"/>
    </source>
</evidence>
<dbReference type="EMBL" id="FUZV01000001">
    <property type="protein sequence ID" value="SKC64524.1"/>
    <property type="molecule type" value="Genomic_DNA"/>
</dbReference>
<dbReference type="Proteomes" id="UP000190341">
    <property type="component" value="Unassembled WGS sequence"/>
</dbReference>
<sequence>MKTNRISYALMIALAGTVALAACKKKEEPVAAPVVTEPAPAPTPPPPEPAPAPAVSTTSVTVGTSAAADRSVMAASAFTPKDKIVVSVKTDAAVPANATIDAKLTYQDGQVAGQKTATVVASDAGTTNIEFTKATPWPAGKYKVDVTVNGQAAGMSQEIEIK</sequence>
<keyword evidence="2" id="KW-0732">Signal</keyword>
<accession>A0A1T5KL90</accession>
<feature type="compositionally biased region" description="Pro residues" evidence="1">
    <location>
        <begin position="39"/>
        <end position="52"/>
    </location>
</feature>
<evidence type="ECO:0000256" key="1">
    <source>
        <dbReference type="SAM" id="MobiDB-lite"/>
    </source>
</evidence>
<dbReference type="PROSITE" id="PS51257">
    <property type="entry name" value="PROKAR_LIPOPROTEIN"/>
    <property type="match status" value="1"/>
</dbReference>